<sequence>MFQHSWVFWGIVLLALAIGLMMVPGIREILKGTFGRVLIPAFLAILGTAWRWGIWMLKEILEAHAILLKNLFSPHSVIFPTLEKESED</sequence>
<accession>A0A1E7YVE5</accession>
<organism evidence="2 3">
    <name type="scientific">Acidithiobacillus caldus</name>
    <dbReference type="NCBI Taxonomy" id="33059"/>
    <lineage>
        <taxon>Bacteria</taxon>
        <taxon>Pseudomonadati</taxon>
        <taxon>Pseudomonadota</taxon>
        <taxon>Acidithiobacillia</taxon>
        <taxon>Acidithiobacillales</taxon>
        <taxon>Acidithiobacillaceae</taxon>
        <taxon>Acidithiobacillus</taxon>
    </lineage>
</organism>
<protein>
    <submittedName>
        <fullName evidence="2">Uncharacterized protein</fullName>
    </submittedName>
</protein>
<proteinExistence type="predicted"/>
<name>A0A1E7YVE5_9PROT</name>
<keyword evidence="1" id="KW-0472">Membrane</keyword>
<dbReference type="Proteomes" id="UP000175707">
    <property type="component" value="Unassembled WGS sequence"/>
</dbReference>
<comment type="caution">
    <text evidence="2">The sequence shown here is derived from an EMBL/GenBank/DDBJ whole genome shotgun (WGS) entry which is preliminary data.</text>
</comment>
<gene>
    <name evidence="2" type="ORF">BAE30_08555</name>
</gene>
<keyword evidence="1" id="KW-0812">Transmembrane</keyword>
<feature type="transmembrane region" description="Helical" evidence="1">
    <location>
        <begin position="33"/>
        <end position="52"/>
    </location>
</feature>
<feature type="transmembrane region" description="Helical" evidence="1">
    <location>
        <begin position="6"/>
        <end position="26"/>
    </location>
</feature>
<keyword evidence="1" id="KW-1133">Transmembrane helix</keyword>
<reference evidence="2 3" key="1">
    <citation type="submission" date="2016-06" db="EMBL/GenBank/DDBJ databases">
        <title>Gene turnover analysis identifies the evolutionary adaptation of the extremophile Acidithiobacillus caldus.</title>
        <authorList>
            <person name="Zhang X."/>
        </authorList>
    </citation>
    <scope>NUCLEOTIDE SEQUENCE [LARGE SCALE GENOMIC DNA]</scope>
    <source>
        <strain evidence="2 3">S1</strain>
    </source>
</reference>
<evidence type="ECO:0000313" key="2">
    <source>
        <dbReference type="EMBL" id="OFC59582.1"/>
    </source>
</evidence>
<dbReference type="EMBL" id="LZYH01000551">
    <property type="protein sequence ID" value="OFC59582.1"/>
    <property type="molecule type" value="Genomic_DNA"/>
</dbReference>
<dbReference type="AlphaFoldDB" id="A0A1E7YVE5"/>
<evidence type="ECO:0000256" key="1">
    <source>
        <dbReference type="SAM" id="Phobius"/>
    </source>
</evidence>
<evidence type="ECO:0000313" key="3">
    <source>
        <dbReference type="Proteomes" id="UP000175707"/>
    </source>
</evidence>